<dbReference type="RefSeq" id="WP_257858487.1">
    <property type="nucleotide sequence ID" value="NZ_CP102517.1"/>
</dbReference>
<evidence type="ECO:0008006" key="4">
    <source>
        <dbReference type="Google" id="ProtNLM"/>
    </source>
</evidence>
<evidence type="ECO:0000313" key="3">
    <source>
        <dbReference type="Proteomes" id="UP001057738"/>
    </source>
</evidence>
<dbReference type="EMBL" id="CP102517">
    <property type="protein sequence ID" value="UUY52790.1"/>
    <property type="molecule type" value="Genomic_DNA"/>
</dbReference>
<gene>
    <name evidence="2" type="ORF">NRK68_36660</name>
</gene>
<proteinExistence type="predicted"/>
<keyword evidence="3" id="KW-1185">Reference proteome</keyword>
<geneLocation type="plasmid" evidence="2 3">
    <name>pshk1</name>
</geneLocation>
<feature type="signal peptide" evidence="1">
    <location>
        <begin position="1"/>
        <end position="27"/>
    </location>
</feature>
<feature type="chain" id="PRO_5046292378" description="Chitinase" evidence="1">
    <location>
        <begin position="28"/>
        <end position="63"/>
    </location>
</feature>
<reference evidence="2" key="1">
    <citation type="submission" date="2022-08" db="EMBL/GenBank/DDBJ databases">
        <authorList>
            <person name="Tian L."/>
        </authorList>
    </citation>
    <scope>NUCLEOTIDE SEQUENCE</scope>
    <source>
        <strain evidence="2">CM253</strain>
        <plasmid evidence="2">pshk1</plasmid>
    </source>
</reference>
<dbReference type="Proteomes" id="UP001057738">
    <property type="component" value="Plasmid pshk1"/>
</dbReference>
<sequence length="63" mass="6688">MIKTQRTFMSLALAGVAVLAAATAATADPAPPTVKKINPAVVMPYWDWTQDYDAPVDSILPGE</sequence>
<keyword evidence="2" id="KW-0614">Plasmid</keyword>
<evidence type="ECO:0000313" key="2">
    <source>
        <dbReference type="EMBL" id="UUY52790.1"/>
    </source>
</evidence>
<dbReference type="GeneID" id="95579070"/>
<evidence type="ECO:0000256" key="1">
    <source>
        <dbReference type="SAM" id="SignalP"/>
    </source>
</evidence>
<keyword evidence="1" id="KW-0732">Signal</keyword>
<organism evidence="2 3">
    <name type="scientific">Streptomyces yangpuensis</name>
    <dbReference type="NCBI Taxonomy" id="1648182"/>
    <lineage>
        <taxon>Bacteria</taxon>
        <taxon>Bacillati</taxon>
        <taxon>Actinomycetota</taxon>
        <taxon>Actinomycetes</taxon>
        <taxon>Kitasatosporales</taxon>
        <taxon>Streptomycetaceae</taxon>
        <taxon>Streptomyces</taxon>
    </lineage>
</organism>
<protein>
    <recommendedName>
        <fullName evidence="4">Chitinase</fullName>
    </recommendedName>
</protein>
<name>A0ABY5QAY9_9ACTN</name>
<accession>A0ABY5QAY9</accession>